<dbReference type="EMBL" id="UOED01000109">
    <property type="protein sequence ID" value="VAV96716.1"/>
    <property type="molecule type" value="Genomic_DNA"/>
</dbReference>
<dbReference type="SUPFAM" id="SSF160909">
    <property type="entry name" value="ATP12-like"/>
    <property type="match status" value="1"/>
</dbReference>
<reference evidence="6" key="1">
    <citation type="submission" date="2018-06" db="EMBL/GenBank/DDBJ databases">
        <authorList>
            <person name="Zhirakovskaya E."/>
        </authorList>
    </citation>
    <scope>NUCLEOTIDE SEQUENCE</scope>
</reference>
<dbReference type="InterPro" id="IPR023335">
    <property type="entry name" value="ATP12_ortho_dom_sf"/>
</dbReference>
<evidence type="ECO:0000256" key="1">
    <source>
        <dbReference type="ARBA" id="ARBA00004173"/>
    </source>
</evidence>
<dbReference type="GO" id="GO:0043461">
    <property type="term" value="P:proton-transporting ATP synthase complex assembly"/>
    <property type="evidence" value="ECO:0007669"/>
    <property type="project" value="InterPro"/>
</dbReference>
<dbReference type="PANTHER" id="PTHR21013">
    <property type="entry name" value="ATP SYNTHASE MITOCHONDRIAL F1 COMPLEX ASSEMBLY FACTOR 2/ATP12 PROTEIN, MITOCHONDRIAL PRECURSOR"/>
    <property type="match status" value="1"/>
</dbReference>
<dbReference type="AlphaFoldDB" id="A0A3B0S7A3"/>
<organism evidence="6">
    <name type="scientific">hydrothermal vent metagenome</name>
    <dbReference type="NCBI Taxonomy" id="652676"/>
    <lineage>
        <taxon>unclassified sequences</taxon>
        <taxon>metagenomes</taxon>
        <taxon>ecological metagenomes</taxon>
    </lineage>
</organism>
<dbReference type="GO" id="GO:0005739">
    <property type="term" value="C:mitochondrion"/>
    <property type="evidence" value="ECO:0007669"/>
    <property type="project" value="UniProtKB-SubCell"/>
</dbReference>
<evidence type="ECO:0000256" key="2">
    <source>
        <dbReference type="ARBA" id="ARBA00008231"/>
    </source>
</evidence>
<comment type="subcellular location">
    <subcellularLocation>
        <location evidence="1">Mitochondrion</location>
    </subcellularLocation>
</comment>
<dbReference type="Gene3D" id="1.10.3580.10">
    <property type="entry name" value="ATP12 ATPase"/>
    <property type="match status" value="1"/>
</dbReference>
<protein>
    <submittedName>
        <fullName evidence="6">Chaperone required for the assembly of the mitochondrial F1-ATPase</fullName>
    </submittedName>
</protein>
<keyword evidence="4" id="KW-0496">Mitochondrion</keyword>
<evidence type="ECO:0000313" key="6">
    <source>
        <dbReference type="EMBL" id="VAV96716.1"/>
    </source>
</evidence>
<evidence type="ECO:0000256" key="3">
    <source>
        <dbReference type="ARBA" id="ARBA00022946"/>
    </source>
</evidence>
<name>A0A3B0S7A3_9ZZZZ</name>
<evidence type="ECO:0000256" key="4">
    <source>
        <dbReference type="ARBA" id="ARBA00023128"/>
    </source>
</evidence>
<keyword evidence="5" id="KW-0143">Chaperone</keyword>
<dbReference type="InterPro" id="IPR042272">
    <property type="entry name" value="ATP12_ATP_synth-F1-assembly_N"/>
</dbReference>
<gene>
    <name evidence="6" type="ORF">MNBD_ALPHA02-2212</name>
</gene>
<comment type="similarity">
    <text evidence="2">Belongs to the ATP12 family.</text>
</comment>
<dbReference type="PANTHER" id="PTHR21013:SF10">
    <property type="entry name" value="ATP SYNTHASE MITOCHONDRIAL F1 COMPLEX ASSEMBLY FACTOR 2"/>
    <property type="match status" value="1"/>
</dbReference>
<keyword evidence="3" id="KW-0809">Transit peptide</keyword>
<evidence type="ECO:0000256" key="5">
    <source>
        <dbReference type="ARBA" id="ARBA00023186"/>
    </source>
</evidence>
<dbReference type="InterPro" id="IPR011419">
    <property type="entry name" value="ATP12_ATP_synth-F1-assembly"/>
</dbReference>
<proteinExistence type="inferred from homology"/>
<dbReference type="Pfam" id="PF07542">
    <property type="entry name" value="ATP12"/>
    <property type="match status" value="1"/>
</dbReference>
<accession>A0A3B0S7A3</accession>
<dbReference type="Gene3D" id="3.30.2180.10">
    <property type="entry name" value="ATP12-like"/>
    <property type="match status" value="1"/>
</dbReference>
<sequence length="229" mass="25430">MKRFYKRADVVPQDSGFAVELDGRLVKTPEKRPAISPTKALAEAICREWNAQEDKVAPDSMMIAKILNTAIDRVDTRRDDLISELVNYADTDLLCYRAESPADLAALQSTEWQPLLDWLADTHEVHLTVTTGILHVAQDKAALAKVGTILQDIDSFRLAAFYNITTLCGSVSVALNVLGGNIDGAQAWRAAILDEQYQIDQWGRDDEAKIRHDNMKAELDAAVSFLTML</sequence>